<name>A0ABX2EMH1_9BURK</name>
<evidence type="ECO:0000256" key="3">
    <source>
        <dbReference type="ARBA" id="ARBA00022692"/>
    </source>
</evidence>
<evidence type="ECO:0000313" key="8">
    <source>
        <dbReference type="Proteomes" id="UP000737171"/>
    </source>
</evidence>
<comment type="subcellular location">
    <subcellularLocation>
        <location evidence="1">Cell membrane</location>
        <topology evidence="1">Multi-pass membrane protein</topology>
    </subcellularLocation>
</comment>
<gene>
    <name evidence="7" type="ORF">HLB44_22495</name>
</gene>
<organism evidence="7 8">
    <name type="scientific">Pseudaquabacterium terrae</name>
    <dbReference type="NCBI Taxonomy" id="2732868"/>
    <lineage>
        <taxon>Bacteria</taxon>
        <taxon>Pseudomonadati</taxon>
        <taxon>Pseudomonadota</taxon>
        <taxon>Betaproteobacteria</taxon>
        <taxon>Burkholderiales</taxon>
        <taxon>Sphaerotilaceae</taxon>
        <taxon>Pseudaquabacterium</taxon>
    </lineage>
</organism>
<feature type="transmembrane region" description="Helical" evidence="6">
    <location>
        <begin position="133"/>
        <end position="152"/>
    </location>
</feature>
<dbReference type="CDD" id="cd06580">
    <property type="entry name" value="TM_PBP1_transp_TpRbsC_like"/>
    <property type="match status" value="1"/>
</dbReference>
<dbReference type="EMBL" id="JABRWJ010000007">
    <property type="protein sequence ID" value="NRF69779.1"/>
    <property type="molecule type" value="Genomic_DNA"/>
</dbReference>
<dbReference type="Pfam" id="PF02653">
    <property type="entry name" value="BPD_transp_2"/>
    <property type="match status" value="1"/>
</dbReference>
<accession>A0ABX2EMH1</accession>
<feature type="transmembrane region" description="Helical" evidence="6">
    <location>
        <begin position="264"/>
        <end position="284"/>
    </location>
</feature>
<evidence type="ECO:0000256" key="2">
    <source>
        <dbReference type="ARBA" id="ARBA00022475"/>
    </source>
</evidence>
<evidence type="ECO:0000256" key="4">
    <source>
        <dbReference type="ARBA" id="ARBA00022989"/>
    </source>
</evidence>
<dbReference type="PANTHER" id="PTHR43370:SF2">
    <property type="entry name" value="ABC TRANSPORTER PERMEASE PROTEIN"/>
    <property type="match status" value="1"/>
</dbReference>
<feature type="transmembrane region" description="Helical" evidence="6">
    <location>
        <begin position="43"/>
        <end position="65"/>
    </location>
</feature>
<feature type="transmembrane region" description="Helical" evidence="6">
    <location>
        <begin position="290"/>
        <end position="308"/>
    </location>
</feature>
<keyword evidence="4 6" id="KW-1133">Transmembrane helix</keyword>
<keyword evidence="5 6" id="KW-0472">Membrane</keyword>
<comment type="caution">
    <text evidence="7">The sequence shown here is derived from an EMBL/GenBank/DDBJ whole genome shotgun (WGS) entry which is preliminary data.</text>
</comment>
<dbReference type="RefSeq" id="WP_173127397.1">
    <property type="nucleotide sequence ID" value="NZ_JABRWJ010000007.1"/>
</dbReference>
<sequence>MIDGLVIAALFAALLRATAPILFAALAGMLSERAGVINIGLEGLMLVAAFFGVMGSVWAPAWFPAWPIGTQLLFAALLGLSASVALALLLGVCHLRFGADLIVAGIGINLLAAGATVFLMVLWTGDKGSTAQLVSLALPALHVPGLDVWPLLDALLNGDDRRGHHLLVIAALLAVPLLHGLLMHTRFGLRLRAVGEHPDAARAAGIGVEGMRYAALAGSGLLAGLGGLYLGMGHLTLFQADMTGGRGFMALAAVFLGRRAPLGVLLAALLFGACMVAATQLGRFELPPQAVQMLPALATLAALVLFALHERRRERRRLAASFKRWRSSLAEPSAEVPR</sequence>
<evidence type="ECO:0000256" key="5">
    <source>
        <dbReference type="ARBA" id="ARBA00023136"/>
    </source>
</evidence>
<dbReference type="Proteomes" id="UP000737171">
    <property type="component" value="Unassembled WGS sequence"/>
</dbReference>
<feature type="transmembrane region" description="Helical" evidence="6">
    <location>
        <begin position="213"/>
        <end position="232"/>
    </location>
</feature>
<keyword evidence="3 6" id="KW-0812">Transmembrane</keyword>
<protein>
    <submittedName>
        <fullName evidence="7">ABC transporter permease</fullName>
    </submittedName>
</protein>
<evidence type="ECO:0000256" key="6">
    <source>
        <dbReference type="SAM" id="Phobius"/>
    </source>
</evidence>
<feature type="transmembrane region" description="Helical" evidence="6">
    <location>
        <begin position="101"/>
        <end position="121"/>
    </location>
</feature>
<keyword evidence="8" id="KW-1185">Reference proteome</keyword>
<keyword evidence="2" id="KW-1003">Cell membrane</keyword>
<reference evidence="7 8" key="1">
    <citation type="submission" date="2020-05" db="EMBL/GenBank/DDBJ databases">
        <title>Aquincola sp. isolate from soil.</title>
        <authorList>
            <person name="Han J."/>
            <person name="Kim D.-U."/>
        </authorList>
    </citation>
    <scope>NUCLEOTIDE SEQUENCE [LARGE SCALE GENOMIC DNA]</scope>
    <source>
        <strain evidence="7 8">S2</strain>
    </source>
</reference>
<feature type="transmembrane region" description="Helical" evidence="6">
    <location>
        <begin position="72"/>
        <end position="95"/>
    </location>
</feature>
<evidence type="ECO:0000313" key="7">
    <source>
        <dbReference type="EMBL" id="NRF69779.1"/>
    </source>
</evidence>
<dbReference type="PANTHER" id="PTHR43370">
    <property type="entry name" value="SUGAR ABC TRANSPORTER INTEGRAL MEMBRANE PROTEIN-RELATED"/>
    <property type="match status" value="1"/>
</dbReference>
<dbReference type="InterPro" id="IPR001851">
    <property type="entry name" value="ABC_transp_permease"/>
</dbReference>
<evidence type="ECO:0000256" key="1">
    <source>
        <dbReference type="ARBA" id="ARBA00004651"/>
    </source>
</evidence>
<proteinExistence type="predicted"/>
<feature type="transmembrane region" description="Helical" evidence="6">
    <location>
        <begin position="164"/>
        <end position="182"/>
    </location>
</feature>